<evidence type="ECO:0000313" key="3">
    <source>
        <dbReference type="Proteomes" id="UP000001070"/>
    </source>
</evidence>
<dbReference type="FunCoup" id="B4J8M2">
    <property type="interactions" value="34"/>
</dbReference>
<dbReference type="eggNOG" id="KOG1605">
    <property type="taxonomic scope" value="Eukaryota"/>
</dbReference>
<dbReference type="InterPro" id="IPR011948">
    <property type="entry name" value="Dullard_phosphatase"/>
</dbReference>
<dbReference type="InterPro" id="IPR050365">
    <property type="entry name" value="TIM50"/>
</dbReference>
<dbReference type="AlphaFoldDB" id="B4J8M2"/>
<accession>B4J8M2</accession>
<dbReference type="SUPFAM" id="SSF56784">
    <property type="entry name" value="HAD-like"/>
    <property type="match status" value="1"/>
</dbReference>
<dbReference type="PROSITE" id="PS50969">
    <property type="entry name" value="FCP1"/>
    <property type="match status" value="1"/>
</dbReference>
<dbReference type="STRING" id="7222.B4J8M2"/>
<dbReference type="EMBL" id="CH916367">
    <property type="protein sequence ID" value="EDW01289.1"/>
    <property type="molecule type" value="Genomic_DNA"/>
</dbReference>
<dbReference type="InParanoid" id="B4J8M2"/>
<dbReference type="SMR" id="B4J8M2"/>
<proteinExistence type="predicted"/>
<feature type="domain" description="FCP1 homology" evidence="1">
    <location>
        <begin position="100"/>
        <end position="275"/>
    </location>
</feature>
<dbReference type="GO" id="GO:0016791">
    <property type="term" value="F:phosphatase activity"/>
    <property type="evidence" value="ECO:0007669"/>
    <property type="project" value="InterPro"/>
</dbReference>
<protein>
    <submittedName>
        <fullName evidence="2">GH21358</fullName>
    </submittedName>
</protein>
<organism evidence="3">
    <name type="scientific">Drosophila grimshawi</name>
    <name type="common">Hawaiian fruit fly</name>
    <name type="synonym">Idiomyia grimshawi</name>
    <dbReference type="NCBI Taxonomy" id="7222"/>
    <lineage>
        <taxon>Eukaryota</taxon>
        <taxon>Metazoa</taxon>
        <taxon>Ecdysozoa</taxon>
        <taxon>Arthropoda</taxon>
        <taxon>Hexapoda</taxon>
        <taxon>Insecta</taxon>
        <taxon>Pterygota</taxon>
        <taxon>Neoptera</taxon>
        <taxon>Endopterygota</taxon>
        <taxon>Diptera</taxon>
        <taxon>Brachycera</taxon>
        <taxon>Muscomorpha</taxon>
        <taxon>Ephydroidea</taxon>
        <taxon>Drosophilidae</taxon>
        <taxon>Drosophila</taxon>
        <taxon>Hawaiian Drosophila</taxon>
    </lineage>
</organism>
<evidence type="ECO:0000259" key="1">
    <source>
        <dbReference type="PROSITE" id="PS50969"/>
    </source>
</evidence>
<dbReference type="HOGENOM" id="CLU_020262_4_3_1"/>
<dbReference type="KEGG" id="dgr:6559818"/>
<gene>
    <name evidence="2" type="primary">Dgri\GH21358</name>
    <name evidence="2" type="ORF">Dgri_GH21358</name>
</gene>
<sequence length="294" mass="33563">MVVQLFEQPKSSSVDQPNVSKVAPIEETLGIETSTDSLLVPKIGWLTCFSRIYDWTDELGQYVTRFIAYLAFKIRHLFYPNQLIIYDEAALSPASKAQLQVAGRKTLVLDLDETLVHSCYFDPETNNLIGCNLMPETAIPDYVINIPIVADIQPIEFQIFKRPYVDEFLSFVGRWYEVVIFTASMEAYASIVVDKLDDGRGIFQRRFYRQHCVSTSSFVSKNLFGVNKDLASVFIIDNSPSAYRDFPENAIPIKSYIYDLNDQELLNLLPFLDALRFTKDVRSILGRRQLPAPS</sequence>
<dbReference type="OrthoDB" id="277011at2759"/>
<dbReference type="Pfam" id="PF03031">
    <property type="entry name" value="NIF"/>
    <property type="match status" value="1"/>
</dbReference>
<dbReference type="Gene3D" id="3.40.50.1000">
    <property type="entry name" value="HAD superfamily/HAD-like"/>
    <property type="match status" value="1"/>
</dbReference>
<dbReference type="PhylomeDB" id="B4J8M2"/>
<dbReference type="OMA" id="WYDLAIY"/>
<dbReference type="InterPro" id="IPR004274">
    <property type="entry name" value="FCP1_dom"/>
</dbReference>
<dbReference type="PANTHER" id="PTHR12210">
    <property type="entry name" value="DULLARD PROTEIN PHOSPHATASE"/>
    <property type="match status" value="1"/>
</dbReference>
<name>B4J8M2_DROGR</name>
<keyword evidence="3" id="KW-1185">Reference proteome</keyword>
<evidence type="ECO:0000313" key="2">
    <source>
        <dbReference type="EMBL" id="EDW01289.1"/>
    </source>
</evidence>
<dbReference type="Proteomes" id="UP000001070">
    <property type="component" value="Unassembled WGS sequence"/>
</dbReference>
<dbReference type="CDD" id="cd07521">
    <property type="entry name" value="HAD_FCP1-like"/>
    <property type="match status" value="1"/>
</dbReference>
<dbReference type="InterPro" id="IPR036412">
    <property type="entry name" value="HAD-like_sf"/>
</dbReference>
<dbReference type="SMART" id="SM00577">
    <property type="entry name" value="CPDc"/>
    <property type="match status" value="1"/>
</dbReference>
<dbReference type="NCBIfam" id="TIGR02251">
    <property type="entry name" value="HIF-SF_euk"/>
    <property type="match status" value="1"/>
</dbReference>
<dbReference type="InterPro" id="IPR023214">
    <property type="entry name" value="HAD_sf"/>
</dbReference>
<reference evidence="2 3" key="1">
    <citation type="journal article" date="2007" name="Nature">
        <title>Evolution of genes and genomes on the Drosophila phylogeny.</title>
        <authorList>
            <consortium name="Drosophila 12 Genomes Consortium"/>
            <person name="Clark A.G."/>
            <person name="Eisen M.B."/>
            <person name="Smith D.R."/>
            <person name="Bergman C.M."/>
            <person name="Oliver B."/>
            <person name="Markow T.A."/>
            <person name="Kaufman T.C."/>
            <person name="Kellis M."/>
            <person name="Gelbart W."/>
            <person name="Iyer V.N."/>
            <person name="Pollard D.A."/>
            <person name="Sackton T.B."/>
            <person name="Larracuente A.M."/>
            <person name="Singh N.D."/>
            <person name="Abad J.P."/>
            <person name="Abt D.N."/>
            <person name="Adryan B."/>
            <person name="Aguade M."/>
            <person name="Akashi H."/>
            <person name="Anderson W.W."/>
            <person name="Aquadro C.F."/>
            <person name="Ardell D.H."/>
            <person name="Arguello R."/>
            <person name="Artieri C.G."/>
            <person name="Barbash D.A."/>
            <person name="Barker D."/>
            <person name="Barsanti P."/>
            <person name="Batterham P."/>
            <person name="Batzoglou S."/>
            <person name="Begun D."/>
            <person name="Bhutkar A."/>
            <person name="Blanco E."/>
            <person name="Bosak S.A."/>
            <person name="Bradley R.K."/>
            <person name="Brand A.D."/>
            <person name="Brent M.R."/>
            <person name="Brooks A.N."/>
            <person name="Brown R.H."/>
            <person name="Butlin R.K."/>
            <person name="Caggese C."/>
            <person name="Calvi B.R."/>
            <person name="Bernardo de Carvalho A."/>
            <person name="Caspi A."/>
            <person name="Castrezana S."/>
            <person name="Celniker S.E."/>
            <person name="Chang J.L."/>
            <person name="Chapple C."/>
            <person name="Chatterji S."/>
            <person name="Chinwalla A."/>
            <person name="Civetta A."/>
            <person name="Clifton S.W."/>
            <person name="Comeron J.M."/>
            <person name="Costello J.C."/>
            <person name="Coyne J.A."/>
            <person name="Daub J."/>
            <person name="David R.G."/>
            <person name="Delcher A.L."/>
            <person name="Delehaunty K."/>
            <person name="Do C.B."/>
            <person name="Ebling H."/>
            <person name="Edwards K."/>
            <person name="Eickbush T."/>
            <person name="Evans J.D."/>
            <person name="Filipski A."/>
            <person name="Findeiss S."/>
            <person name="Freyhult E."/>
            <person name="Fulton L."/>
            <person name="Fulton R."/>
            <person name="Garcia A.C."/>
            <person name="Gardiner A."/>
            <person name="Garfield D.A."/>
            <person name="Garvin B.E."/>
            <person name="Gibson G."/>
            <person name="Gilbert D."/>
            <person name="Gnerre S."/>
            <person name="Godfrey J."/>
            <person name="Good R."/>
            <person name="Gotea V."/>
            <person name="Gravely B."/>
            <person name="Greenberg A.J."/>
            <person name="Griffiths-Jones S."/>
            <person name="Gross S."/>
            <person name="Guigo R."/>
            <person name="Gustafson E.A."/>
            <person name="Haerty W."/>
            <person name="Hahn M.W."/>
            <person name="Halligan D.L."/>
            <person name="Halpern A.L."/>
            <person name="Halter G.M."/>
            <person name="Han M.V."/>
            <person name="Heger A."/>
            <person name="Hillier L."/>
            <person name="Hinrichs A.S."/>
            <person name="Holmes I."/>
            <person name="Hoskins R.A."/>
            <person name="Hubisz M.J."/>
            <person name="Hultmark D."/>
            <person name="Huntley M.A."/>
            <person name="Jaffe D.B."/>
            <person name="Jagadeeshan S."/>
            <person name="Jeck W.R."/>
            <person name="Johnson J."/>
            <person name="Jones C.D."/>
            <person name="Jordan W.C."/>
            <person name="Karpen G.H."/>
            <person name="Kataoka E."/>
            <person name="Keightley P.D."/>
            <person name="Kheradpour P."/>
            <person name="Kirkness E.F."/>
            <person name="Koerich L.B."/>
            <person name="Kristiansen K."/>
            <person name="Kudrna D."/>
            <person name="Kulathinal R.J."/>
            <person name="Kumar S."/>
            <person name="Kwok R."/>
            <person name="Lander E."/>
            <person name="Langley C.H."/>
            <person name="Lapoint R."/>
            <person name="Lazzaro B.P."/>
            <person name="Lee S.J."/>
            <person name="Levesque L."/>
            <person name="Li R."/>
            <person name="Lin C.F."/>
            <person name="Lin M.F."/>
            <person name="Lindblad-Toh K."/>
            <person name="Llopart A."/>
            <person name="Long M."/>
            <person name="Low L."/>
            <person name="Lozovsky E."/>
            <person name="Lu J."/>
            <person name="Luo M."/>
            <person name="Machado C.A."/>
            <person name="Makalowski W."/>
            <person name="Marzo M."/>
            <person name="Matsuda M."/>
            <person name="Matzkin L."/>
            <person name="McAllister B."/>
            <person name="McBride C.S."/>
            <person name="McKernan B."/>
            <person name="McKernan K."/>
            <person name="Mendez-Lago M."/>
            <person name="Minx P."/>
            <person name="Mollenhauer M.U."/>
            <person name="Montooth K."/>
            <person name="Mount S.M."/>
            <person name="Mu X."/>
            <person name="Myers E."/>
            <person name="Negre B."/>
            <person name="Newfeld S."/>
            <person name="Nielsen R."/>
            <person name="Noor M.A."/>
            <person name="O'Grady P."/>
            <person name="Pachter L."/>
            <person name="Papaceit M."/>
            <person name="Parisi M.J."/>
            <person name="Parisi M."/>
            <person name="Parts L."/>
            <person name="Pedersen J.S."/>
            <person name="Pesole G."/>
            <person name="Phillippy A.M."/>
            <person name="Ponting C.P."/>
            <person name="Pop M."/>
            <person name="Porcelli D."/>
            <person name="Powell J.R."/>
            <person name="Prohaska S."/>
            <person name="Pruitt K."/>
            <person name="Puig M."/>
            <person name="Quesneville H."/>
            <person name="Ram K.R."/>
            <person name="Rand D."/>
            <person name="Rasmussen M.D."/>
            <person name="Reed L.K."/>
            <person name="Reenan R."/>
            <person name="Reily A."/>
            <person name="Remington K.A."/>
            <person name="Rieger T.T."/>
            <person name="Ritchie M.G."/>
            <person name="Robin C."/>
            <person name="Rogers Y.H."/>
            <person name="Rohde C."/>
            <person name="Rozas J."/>
            <person name="Rubenfield M.J."/>
            <person name="Ruiz A."/>
            <person name="Russo S."/>
            <person name="Salzberg S.L."/>
            <person name="Sanchez-Gracia A."/>
            <person name="Saranga D.J."/>
            <person name="Sato H."/>
            <person name="Schaeffer S.W."/>
            <person name="Schatz M.C."/>
            <person name="Schlenke T."/>
            <person name="Schwartz R."/>
            <person name="Segarra C."/>
            <person name="Singh R.S."/>
            <person name="Sirot L."/>
            <person name="Sirota M."/>
            <person name="Sisneros N.B."/>
            <person name="Smith C.D."/>
            <person name="Smith T.F."/>
            <person name="Spieth J."/>
            <person name="Stage D.E."/>
            <person name="Stark A."/>
            <person name="Stephan W."/>
            <person name="Strausberg R.L."/>
            <person name="Strempel S."/>
            <person name="Sturgill D."/>
            <person name="Sutton G."/>
            <person name="Sutton G.G."/>
            <person name="Tao W."/>
            <person name="Teichmann S."/>
            <person name="Tobari Y.N."/>
            <person name="Tomimura Y."/>
            <person name="Tsolas J.M."/>
            <person name="Valente V.L."/>
            <person name="Venter E."/>
            <person name="Venter J.C."/>
            <person name="Vicario S."/>
            <person name="Vieira F.G."/>
            <person name="Vilella A.J."/>
            <person name="Villasante A."/>
            <person name="Walenz B."/>
            <person name="Wang J."/>
            <person name="Wasserman M."/>
            <person name="Watts T."/>
            <person name="Wilson D."/>
            <person name="Wilson R.K."/>
            <person name="Wing R.A."/>
            <person name="Wolfner M.F."/>
            <person name="Wong A."/>
            <person name="Wong G.K."/>
            <person name="Wu C.I."/>
            <person name="Wu G."/>
            <person name="Yamamoto D."/>
            <person name="Yang H.P."/>
            <person name="Yang S.P."/>
            <person name="Yorke J.A."/>
            <person name="Yoshida K."/>
            <person name="Zdobnov E."/>
            <person name="Zhang P."/>
            <person name="Zhang Y."/>
            <person name="Zimin A.V."/>
            <person name="Baldwin J."/>
            <person name="Abdouelleil A."/>
            <person name="Abdulkadir J."/>
            <person name="Abebe A."/>
            <person name="Abera B."/>
            <person name="Abreu J."/>
            <person name="Acer S.C."/>
            <person name="Aftuck L."/>
            <person name="Alexander A."/>
            <person name="An P."/>
            <person name="Anderson E."/>
            <person name="Anderson S."/>
            <person name="Arachi H."/>
            <person name="Azer M."/>
            <person name="Bachantsang P."/>
            <person name="Barry A."/>
            <person name="Bayul T."/>
            <person name="Berlin A."/>
            <person name="Bessette D."/>
            <person name="Bloom T."/>
            <person name="Blye J."/>
            <person name="Boguslavskiy L."/>
            <person name="Bonnet C."/>
            <person name="Boukhgalter B."/>
            <person name="Bourzgui I."/>
            <person name="Brown A."/>
            <person name="Cahill P."/>
            <person name="Channer S."/>
            <person name="Cheshatsang Y."/>
            <person name="Chuda L."/>
            <person name="Citroen M."/>
            <person name="Collymore A."/>
            <person name="Cooke P."/>
            <person name="Costello M."/>
            <person name="D'Aco K."/>
            <person name="Daza R."/>
            <person name="De Haan G."/>
            <person name="DeGray S."/>
            <person name="DeMaso C."/>
            <person name="Dhargay N."/>
            <person name="Dooley K."/>
            <person name="Dooley E."/>
            <person name="Doricent M."/>
            <person name="Dorje P."/>
            <person name="Dorjee K."/>
            <person name="Dupes A."/>
            <person name="Elong R."/>
            <person name="Falk J."/>
            <person name="Farina A."/>
            <person name="Faro S."/>
            <person name="Ferguson D."/>
            <person name="Fisher S."/>
            <person name="Foley C.D."/>
            <person name="Franke A."/>
            <person name="Friedrich D."/>
            <person name="Gadbois L."/>
            <person name="Gearin G."/>
            <person name="Gearin C.R."/>
            <person name="Giannoukos G."/>
            <person name="Goode T."/>
            <person name="Graham J."/>
            <person name="Grandbois E."/>
            <person name="Grewal S."/>
            <person name="Gyaltsen K."/>
            <person name="Hafez N."/>
            <person name="Hagos B."/>
            <person name="Hall J."/>
            <person name="Henson C."/>
            <person name="Hollinger A."/>
            <person name="Honan T."/>
            <person name="Huard M.D."/>
            <person name="Hughes L."/>
            <person name="Hurhula B."/>
            <person name="Husby M.E."/>
            <person name="Kamat A."/>
            <person name="Kanga B."/>
            <person name="Kashin S."/>
            <person name="Khazanovich D."/>
            <person name="Kisner P."/>
            <person name="Lance K."/>
            <person name="Lara M."/>
            <person name="Lee W."/>
            <person name="Lennon N."/>
            <person name="Letendre F."/>
            <person name="LeVine R."/>
            <person name="Lipovsky A."/>
            <person name="Liu X."/>
            <person name="Liu J."/>
            <person name="Liu S."/>
            <person name="Lokyitsang T."/>
            <person name="Lokyitsang Y."/>
            <person name="Lubonja R."/>
            <person name="Lui A."/>
            <person name="MacDonald P."/>
            <person name="Magnisalis V."/>
            <person name="Maru K."/>
            <person name="Matthews C."/>
            <person name="McCusker W."/>
            <person name="McDonough S."/>
            <person name="Mehta T."/>
            <person name="Meldrim J."/>
            <person name="Meneus L."/>
            <person name="Mihai O."/>
            <person name="Mihalev A."/>
            <person name="Mihova T."/>
            <person name="Mittelman R."/>
            <person name="Mlenga V."/>
            <person name="Montmayeur A."/>
            <person name="Mulrain L."/>
            <person name="Navidi A."/>
            <person name="Naylor J."/>
            <person name="Negash T."/>
            <person name="Nguyen T."/>
            <person name="Nguyen N."/>
            <person name="Nicol R."/>
            <person name="Norbu C."/>
            <person name="Norbu N."/>
            <person name="Novod N."/>
            <person name="O'Neill B."/>
            <person name="Osman S."/>
            <person name="Markiewicz E."/>
            <person name="Oyono O.L."/>
            <person name="Patti C."/>
            <person name="Phunkhang P."/>
            <person name="Pierre F."/>
            <person name="Priest M."/>
            <person name="Raghuraman S."/>
            <person name="Rege F."/>
            <person name="Reyes R."/>
            <person name="Rise C."/>
            <person name="Rogov P."/>
            <person name="Ross K."/>
            <person name="Ryan E."/>
            <person name="Settipalli S."/>
            <person name="Shea T."/>
            <person name="Sherpa N."/>
            <person name="Shi L."/>
            <person name="Shih D."/>
            <person name="Sparrow T."/>
            <person name="Spaulding J."/>
            <person name="Stalker J."/>
            <person name="Stange-Thomann N."/>
            <person name="Stavropoulos S."/>
            <person name="Stone C."/>
            <person name="Strader C."/>
            <person name="Tesfaye S."/>
            <person name="Thomson T."/>
            <person name="Thoulutsang Y."/>
            <person name="Thoulutsang D."/>
            <person name="Topham K."/>
            <person name="Topping I."/>
            <person name="Tsamla T."/>
            <person name="Vassiliev H."/>
            <person name="Vo A."/>
            <person name="Wangchuk T."/>
            <person name="Wangdi T."/>
            <person name="Weiand M."/>
            <person name="Wilkinson J."/>
            <person name="Wilson A."/>
            <person name="Yadav S."/>
            <person name="Young G."/>
            <person name="Yu Q."/>
            <person name="Zembek L."/>
            <person name="Zhong D."/>
            <person name="Zimmer A."/>
            <person name="Zwirko Z."/>
            <person name="Jaffe D.B."/>
            <person name="Alvarez P."/>
            <person name="Brockman W."/>
            <person name="Butler J."/>
            <person name="Chin C."/>
            <person name="Gnerre S."/>
            <person name="Grabherr M."/>
            <person name="Kleber M."/>
            <person name="Mauceli E."/>
            <person name="MacCallum I."/>
        </authorList>
    </citation>
    <scope>NUCLEOTIDE SEQUENCE [LARGE SCALE GENOMIC DNA]</scope>
    <source>
        <strain evidence="3">Tucson 15287-2541.00</strain>
    </source>
</reference>